<protein>
    <recommendedName>
        <fullName evidence="13">Peptidase M13 N-terminal domain-containing protein</fullName>
    </recommendedName>
</protein>
<dbReference type="PANTHER" id="PTHR11733:SF224">
    <property type="entry name" value="NEPRILYSIN-2"/>
    <property type="match status" value="1"/>
</dbReference>
<evidence type="ECO:0000256" key="7">
    <source>
        <dbReference type="ARBA" id="ARBA00023049"/>
    </source>
</evidence>
<dbReference type="PANTHER" id="PTHR11733">
    <property type="entry name" value="ZINC METALLOPROTEASE FAMILY M13 NEPRILYSIN-RELATED"/>
    <property type="match status" value="1"/>
</dbReference>
<evidence type="ECO:0000256" key="5">
    <source>
        <dbReference type="ARBA" id="ARBA00022801"/>
    </source>
</evidence>
<sequence>MVQPKGNSLLDLNTHSEPSNLPEKATWWKKSKNVILVLVFLLMSALLGAFVVNTVINGILEDWIGINLRWQRMCMSKECVSAAHELIENMNDQVHPCDDFYDFACSQFVTREWIPDDALEVSQFSLTEDHVHLQLRKIFDEYLPGLSTAPANLTLWHNQACMNVSRIYELGLDPLLDTINEFGGWPIVKQQGELPRFEAESSSLVNLSRALFTQGMGTNFLFSLYVGQDVKKTDEYTLYLDQPDFGLNAKYLNLGRNHSFVQAYRAFSSEIAEFLGAAQDGPRNKAIDEMLTFEMNLSNISASWEERRDKKLLYQNITLRDLSALCPVWDWTFFVNSLKLTPTQLNEDQQIVVIGKPFISQLKPLLAKTKPTTIKNYILWRAIKSWASIIGGKIQAIIGKYHRALVGAKEAKPRWKTCLQATSATFQPLLGKFYVEKFFQNNTSRATASEMISRIKDTFQNNLRKLDWMDKKTKSRALAKLRHMDEFVGFSDLIKNETIIKTFIQGLKLDPQEFFNNQRKINKWRIKQRWMKLGQRYGAIDSLTDETITVVNAYNDLFANSIILPAGILQGAFFDDIRPKYLNYGSLGFIIGHEIIHGYDNIGKQFDEQ</sequence>
<dbReference type="PRINTS" id="PR00786">
    <property type="entry name" value="NEPRILYSIN"/>
</dbReference>
<comment type="caution">
    <text evidence="11">The sequence shown here is derived from an EMBL/GenBank/DDBJ whole genome shotgun (WGS) entry which is preliminary data.</text>
</comment>
<dbReference type="Pfam" id="PF01431">
    <property type="entry name" value="Peptidase_M13"/>
    <property type="match status" value="1"/>
</dbReference>
<evidence type="ECO:0008006" key="13">
    <source>
        <dbReference type="Google" id="ProtNLM"/>
    </source>
</evidence>
<dbReference type="CDD" id="cd08662">
    <property type="entry name" value="M13"/>
    <property type="match status" value="1"/>
</dbReference>
<keyword evidence="6" id="KW-0862">Zinc</keyword>
<evidence type="ECO:0000256" key="2">
    <source>
        <dbReference type="ARBA" id="ARBA00007357"/>
    </source>
</evidence>
<dbReference type="OMA" id="LNTHSEP"/>
<evidence type="ECO:0000313" key="12">
    <source>
        <dbReference type="Proteomes" id="UP000318571"/>
    </source>
</evidence>
<evidence type="ECO:0000256" key="3">
    <source>
        <dbReference type="ARBA" id="ARBA00022670"/>
    </source>
</evidence>
<dbReference type="GO" id="GO:0005886">
    <property type="term" value="C:plasma membrane"/>
    <property type="evidence" value="ECO:0007669"/>
    <property type="project" value="TreeGrafter"/>
</dbReference>
<dbReference type="InterPro" id="IPR008753">
    <property type="entry name" value="Peptidase_M13_N"/>
</dbReference>
<dbReference type="GO" id="GO:0016485">
    <property type="term" value="P:protein processing"/>
    <property type="evidence" value="ECO:0007669"/>
    <property type="project" value="TreeGrafter"/>
</dbReference>
<dbReference type="AlphaFoldDB" id="A0A553N6G0"/>
<dbReference type="SUPFAM" id="SSF55486">
    <property type="entry name" value="Metalloproteases ('zincins'), catalytic domain"/>
    <property type="match status" value="1"/>
</dbReference>
<dbReference type="Proteomes" id="UP000318571">
    <property type="component" value="Chromosome 8"/>
</dbReference>
<gene>
    <name evidence="11" type="ORF">TCAL_16293</name>
</gene>
<dbReference type="GO" id="GO:0046872">
    <property type="term" value="F:metal ion binding"/>
    <property type="evidence" value="ECO:0007669"/>
    <property type="project" value="UniProtKB-KW"/>
</dbReference>
<organism evidence="11 12">
    <name type="scientific">Tigriopus californicus</name>
    <name type="common">Marine copepod</name>
    <dbReference type="NCBI Taxonomy" id="6832"/>
    <lineage>
        <taxon>Eukaryota</taxon>
        <taxon>Metazoa</taxon>
        <taxon>Ecdysozoa</taxon>
        <taxon>Arthropoda</taxon>
        <taxon>Crustacea</taxon>
        <taxon>Multicrustacea</taxon>
        <taxon>Hexanauplia</taxon>
        <taxon>Copepoda</taxon>
        <taxon>Harpacticoida</taxon>
        <taxon>Harpacticidae</taxon>
        <taxon>Tigriopus</taxon>
    </lineage>
</organism>
<evidence type="ECO:0000256" key="4">
    <source>
        <dbReference type="ARBA" id="ARBA00022723"/>
    </source>
</evidence>
<dbReference type="GO" id="GO:0004222">
    <property type="term" value="F:metalloendopeptidase activity"/>
    <property type="evidence" value="ECO:0007669"/>
    <property type="project" value="InterPro"/>
</dbReference>
<feature type="transmembrane region" description="Helical" evidence="8">
    <location>
        <begin position="34"/>
        <end position="52"/>
    </location>
</feature>
<proteinExistence type="inferred from homology"/>
<keyword evidence="8" id="KW-0472">Membrane</keyword>
<accession>A0A553N6G0</accession>
<keyword evidence="8" id="KW-0812">Transmembrane</keyword>
<evidence type="ECO:0000256" key="1">
    <source>
        <dbReference type="ARBA" id="ARBA00001947"/>
    </source>
</evidence>
<dbReference type="Pfam" id="PF05649">
    <property type="entry name" value="Peptidase_M13_N"/>
    <property type="match status" value="1"/>
</dbReference>
<dbReference type="STRING" id="6832.A0A553N6G0"/>
<keyword evidence="12" id="KW-1185">Reference proteome</keyword>
<comment type="cofactor">
    <cofactor evidence="1">
        <name>Zn(2+)</name>
        <dbReference type="ChEBI" id="CHEBI:29105"/>
    </cofactor>
</comment>
<evidence type="ECO:0000256" key="8">
    <source>
        <dbReference type="SAM" id="Phobius"/>
    </source>
</evidence>
<name>A0A553N6G0_TIGCA</name>
<keyword evidence="3" id="KW-0645">Protease</keyword>
<dbReference type="InterPro" id="IPR018497">
    <property type="entry name" value="Peptidase_M13_C"/>
</dbReference>
<feature type="domain" description="Peptidase M13 N-terminal" evidence="10">
    <location>
        <begin position="96"/>
        <end position="490"/>
    </location>
</feature>
<keyword evidence="5" id="KW-0378">Hydrolase</keyword>
<evidence type="ECO:0000313" key="11">
    <source>
        <dbReference type="EMBL" id="TRY61024.1"/>
    </source>
</evidence>
<feature type="domain" description="Peptidase M13 C-terminal" evidence="9">
    <location>
        <begin position="552"/>
        <end position="608"/>
    </location>
</feature>
<keyword evidence="4" id="KW-0479">Metal-binding</keyword>
<reference evidence="11 12" key="1">
    <citation type="journal article" date="2018" name="Nat. Ecol. Evol.">
        <title>Genomic signatures of mitonuclear coevolution across populations of Tigriopus californicus.</title>
        <authorList>
            <person name="Barreto F.S."/>
            <person name="Watson E.T."/>
            <person name="Lima T.G."/>
            <person name="Willett C.S."/>
            <person name="Edmands S."/>
            <person name="Li W."/>
            <person name="Burton R.S."/>
        </authorList>
    </citation>
    <scope>NUCLEOTIDE SEQUENCE [LARGE SCALE GENOMIC DNA]</scope>
    <source>
        <strain evidence="11 12">San Diego</strain>
    </source>
</reference>
<evidence type="ECO:0000256" key="6">
    <source>
        <dbReference type="ARBA" id="ARBA00022833"/>
    </source>
</evidence>
<dbReference type="PROSITE" id="PS51885">
    <property type="entry name" value="NEPRILYSIN"/>
    <property type="match status" value="1"/>
</dbReference>
<dbReference type="Gene3D" id="1.10.1380.10">
    <property type="entry name" value="Neutral endopeptidase , domain2"/>
    <property type="match status" value="1"/>
</dbReference>
<keyword evidence="7" id="KW-0482">Metalloprotease</keyword>
<evidence type="ECO:0000259" key="10">
    <source>
        <dbReference type="Pfam" id="PF05649"/>
    </source>
</evidence>
<dbReference type="InterPro" id="IPR042089">
    <property type="entry name" value="Peptidase_M13_dom_2"/>
</dbReference>
<dbReference type="EMBL" id="VCGU01000459">
    <property type="protein sequence ID" value="TRY61024.1"/>
    <property type="molecule type" value="Genomic_DNA"/>
</dbReference>
<evidence type="ECO:0000259" key="9">
    <source>
        <dbReference type="Pfam" id="PF01431"/>
    </source>
</evidence>
<feature type="non-terminal residue" evidence="11">
    <location>
        <position position="609"/>
    </location>
</feature>
<keyword evidence="8" id="KW-1133">Transmembrane helix</keyword>
<comment type="similarity">
    <text evidence="2">Belongs to the peptidase M13 family.</text>
</comment>
<dbReference type="InterPro" id="IPR000718">
    <property type="entry name" value="Peptidase_M13"/>
</dbReference>